<dbReference type="Pfam" id="PF08240">
    <property type="entry name" value="ADH_N"/>
    <property type="match status" value="1"/>
</dbReference>
<keyword evidence="1" id="KW-0521">NADP</keyword>
<dbReference type="Gene3D" id="3.40.50.720">
    <property type="entry name" value="NAD(P)-binding Rossmann-like Domain"/>
    <property type="match status" value="1"/>
</dbReference>
<proteinExistence type="predicted"/>
<accession>A0A852Z880</accession>
<keyword evidence="5" id="KW-1185">Reference proteome</keyword>
<dbReference type="InterPro" id="IPR020843">
    <property type="entry name" value="ER"/>
</dbReference>
<evidence type="ECO:0000259" key="3">
    <source>
        <dbReference type="SMART" id="SM00829"/>
    </source>
</evidence>
<evidence type="ECO:0000313" key="5">
    <source>
        <dbReference type="Proteomes" id="UP000548304"/>
    </source>
</evidence>
<dbReference type="SUPFAM" id="SSF51735">
    <property type="entry name" value="NAD(P)-binding Rossmann-fold domains"/>
    <property type="match status" value="1"/>
</dbReference>
<keyword evidence="2" id="KW-0560">Oxidoreductase</keyword>
<name>A0A852Z880_9ACTN</name>
<organism evidence="4 5">
    <name type="scientific">Actinopolyspora biskrensis</name>
    <dbReference type="NCBI Taxonomy" id="1470178"/>
    <lineage>
        <taxon>Bacteria</taxon>
        <taxon>Bacillati</taxon>
        <taxon>Actinomycetota</taxon>
        <taxon>Actinomycetes</taxon>
        <taxon>Actinopolysporales</taxon>
        <taxon>Actinopolysporaceae</taxon>
        <taxon>Actinopolyspora</taxon>
    </lineage>
</organism>
<dbReference type="AlphaFoldDB" id="A0A852Z880"/>
<evidence type="ECO:0000256" key="1">
    <source>
        <dbReference type="ARBA" id="ARBA00022857"/>
    </source>
</evidence>
<dbReference type="Gene3D" id="3.90.180.10">
    <property type="entry name" value="Medium-chain alcohol dehydrogenases, catalytic domain"/>
    <property type="match status" value="1"/>
</dbReference>
<comment type="caution">
    <text evidence="4">The sequence shown here is derived from an EMBL/GenBank/DDBJ whole genome shotgun (WGS) entry which is preliminary data.</text>
</comment>
<dbReference type="SUPFAM" id="SSF50129">
    <property type="entry name" value="GroES-like"/>
    <property type="match status" value="1"/>
</dbReference>
<dbReference type="SMART" id="SM00829">
    <property type="entry name" value="PKS_ER"/>
    <property type="match status" value="1"/>
</dbReference>
<dbReference type="GO" id="GO:0016651">
    <property type="term" value="F:oxidoreductase activity, acting on NAD(P)H"/>
    <property type="evidence" value="ECO:0007669"/>
    <property type="project" value="TreeGrafter"/>
</dbReference>
<dbReference type="PANTHER" id="PTHR48106">
    <property type="entry name" value="QUINONE OXIDOREDUCTASE PIG3-RELATED"/>
    <property type="match status" value="1"/>
</dbReference>
<dbReference type="CDD" id="cd05289">
    <property type="entry name" value="MDR_like_2"/>
    <property type="match status" value="1"/>
</dbReference>
<dbReference type="InterPro" id="IPR013154">
    <property type="entry name" value="ADH-like_N"/>
</dbReference>
<feature type="domain" description="Enoyl reductase (ER)" evidence="3">
    <location>
        <begin position="10"/>
        <end position="308"/>
    </location>
</feature>
<gene>
    <name evidence="4" type="ORF">FHR84_001685</name>
</gene>
<dbReference type="Pfam" id="PF13602">
    <property type="entry name" value="ADH_zinc_N_2"/>
    <property type="match status" value="1"/>
</dbReference>
<evidence type="ECO:0000313" key="4">
    <source>
        <dbReference type="EMBL" id="NYH78363.1"/>
    </source>
</evidence>
<dbReference type="InterPro" id="IPR011032">
    <property type="entry name" value="GroES-like_sf"/>
</dbReference>
<dbReference type="Proteomes" id="UP000548304">
    <property type="component" value="Unassembled WGS sequence"/>
</dbReference>
<evidence type="ECO:0000256" key="2">
    <source>
        <dbReference type="ARBA" id="ARBA00023002"/>
    </source>
</evidence>
<protein>
    <submittedName>
        <fullName evidence="4">NADPH:quinone reductase-like Zn-dependent oxidoreductase</fullName>
    </submittedName>
</protein>
<dbReference type="EMBL" id="JACBYW010000002">
    <property type="protein sequence ID" value="NYH78363.1"/>
    <property type="molecule type" value="Genomic_DNA"/>
</dbReference>
<dbReference type="InterPro" id="IPR036291">
    <property type="entry name" value="NAD(P)-bd_dom_sf"/>
</dbReference>
<dbReference type="GO" id="GO:0070402">
    <property type="term" value="F:NADPH binding"/>
    <property type="evidence" value="ECO:0007669"/>
    <property type="project" value="TreeGrafter"/>
</dbReference>
<dbReference type="RefSeq" id="WP_179534835.1">
    <property type="nucleotide sequence ID" value="NZ_JACBYW010000002.1"/>
</dbReference>
<sequence>MRAVGVTEFGGPEKLQVLDVAEPHPEAGEVRIRVHAATVNPTDTALRAGQHRVDGLTPPYIPGMDAAGVISEVGDGVTTWQVGDHVMAVVVPVDSRGGAYADEIVVPANSVVSVPEGGDFAAASTLPMNGLTAHLALEQLALSPGETLAVTGAAGAFGGYVIQLAKTKGLHVVADASADDENLVRELGADRVVRRGNDVAERIRELVPEGVAGVADGAVLNGEVAPAIRDGGGLAVVRGWNGDPGRGITVHRVMVVEAVEDSAALDGLRKQAEQGVLSLRVARVFSADQAAEAHRALEAGGTRGRLVLDFAS</sequence>
<reference evidence="4 5" key="1">
    <citation type="submission" date="2020-07" db="EMBL/GenBank/DDBJ databases">
        <title>Genomic Encyclopedia of Type Strains, Phase III (KMG-III): the genomes of soil and plant-associated and newly described type strains.</title>
        <authorList>
            <person name="Whitman W."/>
        </authorList>
    </citation>
    <scope>NUCLEOTIDE SEQUENCE [LARGE SCALE GENOMIC DNA]</scope>
    <source>
        <strain evidence="4 5">CECT 8576</strain>
    </source>
</reference>